<dbReference type="Proteomes" id="UP000683360">
    <property type="component" value="Unassembled WGS sequence"/>
</dbReference>
<feature type="transmembrane region" description="Helical" evidence="1">
    <location>
        <begin position="21"/>
        <end position="43"/>
    </location>
</feature>
<keyword evidence="1" id="KW-0812">Transmembrane</keyword>
<keyword evidence="3" id="KW-1185">Reference proteome</keyword>
<feature type="transmembrane region" description="Helical" evidence="1">
    <location>
        <begin position="118"/>
        <end position="139"/>
    </location>
</feature>
<proteinExistence type="predicted"/>
<name>A0A8S3VGB7_MYTED</name>
<evidence type="ECO:0000256" key="1">
    <source>
        <dbReference type="SAM" id="Phobius"/>
    </source>
</evidence>
<keyword evidence="1" id="KW-1133">Transmembrane helix</keyword>
<accession>A0A8S3VGB7</accession>
<comment type="caution">
    <text evidence="2">The sequence shown here is derived from an EMBL/GenBank/DDBJ whole genome shotgun (WGS) entry which is preliminary data.</text>
</comment>
<dbReference type="EMBL" id="CAJPWZ010003297">
    <property type="protein sequence ID" value="CAG2256207.1"/>
    <property type="molecule type" value="Genomic_DNA"/>
</dbReference>
<dbReference type="AlphaFoldDB" id="A0A8S3VGB7"/>
<sequence length="269" mass="30687">MTTVIEKLKKNYVARVRYRKCILLIEVLGFSFYLAGFATPYWVSFLSEDSNLDSTTGLFATCVRTAGKLNCADIPKFSDKLIICIVFACLALISYIVMVVASLLVINWLKEQRNRCTIVSIVSNVATGILIPLTLGLYVVYMEDRGFSLEVVYFLMIVSNVLVVITVVLRIFDFKLPEPKKRGIPFSMPPLTTINRQIKTPMSKIQRKTEKKLKPAITPQRYFPKPSEKRHTHPFYKKDVDPLFVKVLYAKDKDSDTLTAVRPFNVNVK</sequence>
<reference evidence="2" key="1">
    <citation type="submission" date="2021-03" db="EMBL/GenBank/DDBJ databases">
        <authorList>
            <person name="Bekaert M."/>
        </authorList>
    </citation>
    <scope>NUCLEOTIDE SEQUENCE</scope>
</reference>
<dbReference type="Gene3D" id="1.20.140.150">
    <property type="match status" value="1"/>
</dbReference>
<dbReference type="OrthoDB" id="10301575at2759"/>
<evidence type="ECO:0000313" key="2">
    <source>
        <dbReference type="EMBL" id="CAG2256207.1"/>
    </source>
</evidence>
<gene>
    <name evidence="2" type="ORF">MEDL_67523</name>
</gene>
<feature type="transmembrane region" description="Helical" evidence="1">
    <location>
        <begin position="80"/>
        <end position="106"/>
    </location>
</feature>
<organism evidence="2 3">
    <name type="scientific">Mytilus edulis</name>
    <name type="common">Blue mussel</name>
    <dbReference type="NCBI Taxonomy" id="6550"/>
    <lineage>
        <taxon>Eukaryota</taxon>
        <taxon>Metazoa</taxon>
        <taxon>Spiralia</taxon>
        <taxon>Lophotrochozoa</taxon>
        <taxon>Mollusca</taxon>
        <taxon>Bivalvia</taxon>
        <taxon>Autobranchia</taxon>
        <taxon>Pteriomorphia</taxon>
        <taxon>Mytilida</taxon>
        <taxon>Mytiloidea</taxon>
        <taxon>Mytilidae</taxon>
        <taxon>Mytilinae</taxon>
        <taxon>Mytilus</taxon>
    </lineage>
</organism>
<evidence type="ECO:0000313" key="3">
    <source>
        <dbReference type="Proteomes" id="UP000683360"/>
    </source>
</evidence>
<keyword evidence="1" id="KW-0472">Membrane</keyword>
<feature type="transmembrane region" description="Helical" evidence="1">
    <location>
        <begin position="151"/>
        <end position="172"/>
    </location>
</feature>
<protein>
    <submittedName>
        <fullName evidence="2">Uncharacterized protein</fullName>
    </submittedName>
</protein>